<dbReference type="EMBL" id="JAAGAX010000005">
    <property type="protein sequence ID" value="KAF2315673.1"/>
    <property type="molecule type" value="Genomic_DNA"/>
</dbReference>
<name>A0A6A6MU10_HEVBR</name>
<dbReference type="InterPro" id="IPR004159">
    <property type="entry name" value="Put_SAM_MeTrfase"/>
</dbReference>
<dbReference type="InterPro" id="IPR029063">
    <property type="entry name" value="SAM-dependent_MTases_sf"/>
</dbReference>
<comment type="subcellular location">
    <subcellularLocation>
        <location evidence="7">Endomembrane system</location>
        <topology evidence="7">Single-pass membrane protein</topology>
    </subcellularLocation>
    <subcellularLocation>
        <location evidence="1 8">Membrane</location>
        <topology evidence="1 8">Single-pass type II membrane protein</topology>
    </subcellularLocation>
</comment>
<dbReference type="Gene3D" id="3.40.50.150">
    <property type="entry name" value="Vaccinia Virus protein VP39"/>
    <property type="match status" value="1"/>
</dbReference>
<dbReference type="GO" id="GO:0016020">
    <property type="term" value="C:membrane"/>
    <property type="evidence" value="ECO:0007669"/>
    <property type="project" value="UniProtKB-SubCell"/>
</dbReference>
<evidence type="ECO:0000256" key="1">
    <source>
        <dbReference type="ARBA" id="ARBA00004606"/>
    </source>
</evidence>
<gene>
    <name evidence="9" type="ORF">GH714_040198</name>
</gene>
<keyword evidence="4 8" id="KW-0808">Transferase</keyword>
<dbReference type="Pfam" id="PF03141">
    <property type="entry name" value="Methyltransf_29"/>
    <property type="match status" value="1"/>
</dbReference>
<reference evidence="9 10" key="1">
    <citation type="journal article" date="2020" name="Mol. Plant">
        <title>The Chromosome-Based Rubber Tree Genome Provides New Insights into Spurge Genome Evolution and Rubber Biosynthesis.</title>
        <authorList>
            <person name="Liu J."/>
            <person name="Shi C."/>
            <person name="Shi C.C."/>
            <person name="Li W."/>
            <person name="Zhang Q.J."/>
            <person name="Zhang Y."/>
            <person name="Li K."/>
            <person name="Lu H.F."/>
            <person name="Shi C."/>
            <person name="Zhu S.T."/>
            <person name="Xiao Z.Y."/>
            <person name="Nan H."/>
            <person name="Yue Y."/>
            <person name="Zhu X.G."/>
            <person name="Wu Y."/>
            <person name="Hong X.N."/>
            <person name="Fan G.Y."/>
            <person name="Tong Y."/>
            <person name="Zhang D."/>
            <person name="Mao C.L."/>
            <person name="Liu Y.L."/>
            <person name="Hao S.J."/>
            <person name="Liu W.Q."/>
            <person name="Lv M.Q."/>
            <person name="Zhang H.B."/>
            <person name="Liu Y."/>
            <person name="Hu-Tang G.R."/>
            <person name="Wang J.P."/>
            <person name="Wang J.H."/>
            <person name="Sun Y.H."/>
            <person name="Ni S.B."/>
            <person name="Chen W.B."/>
            <person name="Zhang X.C."/>
            <person name="Jiao Y.N."/>
            <person name="Eichler E.E."/>
            <person name="Li G.H."/>
            <person name="Liu X."/>
            <person name="Gao L.Z."/>
        </authorList>
    </citation>
    <scope>NUCLEOTIDE SEQUENCE [LARGE SCALE GENOMIC DNA]</scope>
    <source>
        <strain evidence="10">cv. GT1</strain>
        <tissue evidence="9">Leaf</tissue>
    </source>
</reference>
<keyword evidence="5 8" id="KW-0812">Transmembrane</keyword>
<sequence>MRPKCNSPLKEDLLGVLASKRLPCPSRAFDMAHCSRCLIPWAELGGLYLIEVDQVLRPGGYWILSGLPIRWKKYWKGWEKTEEDLNAGLKLRMWLKAYAGKNW</sequence>
<keyword evidence="10" id="KW-1185">Reference proteome</keyword>
<comment type="similarity">
    <text evidence="2 8">Belongs to the methyltransferase superfamily.</text>
</comment>
<evidence type="ECO:0000256" key="6">
    <source>
        <dbReference type="ARBA" id="ARBA00023180"/>
    </source>
</evidence>
<proteinExistence type="inferred from homology"/>
<keyword evidence="3 8" id="KW-0489">Methyltransferase</keyword>
<evidence type="ECO:0000256" key="7">
    <source>
        <dbReference type="ARBA" id="ARBA00037847"/>
    </source>
</evidence>
<accession>A0A6A6MU10</accession>
<dbReference type="GO" id="GO:0008168">
    <property type="term" value="F:methyltransferase activity"/>
    <property type="evidence" value="ECO:0007669"/>
    <property type="project" value="UniProtKB-UniRule"/>
</dbReference>
<evidence type="ECO:0000256" key="5">
    <source>
        <dbReference type="ARBA" id="ARBA00022968"/>
    </source>
</evidence>
<evidence type="ECO:0000313" key="10">
    <source>
        <dbReference type="Proteomes" id="UP000467840"/>
    </source>
</evidence>
<dbReference type="GO" id="GO:0005802">
    <property type="term" value="C:trans-Golgi network"/>
    <property type="evidence" value="ECO:0007669"/>
    <property type="project" value="TreeGrafter"/>
</dbReference>
<organism evidence="9 10">
    <name type="scientific">Hevea brasiliensis</name>
    <name type="common">Para rubber tree</name>
    <name type="synonym">Siphonia brasiliensis</name>
    <dbReference type="NCBI Taxonomy" id="3981"/>
    <lineage>
        <taxon>Eukaryota</taxon>
        <taxon>Viridiplantae</taxon>
        <taxon>Streptophyta</taxon>
        <taxon>Embryophyta</taxon>
        <taxon>Tracheophyta</taxon>
        <taxon>Spermatophyta</taxon>
        <taxon>Magnoliopsida</taxon>
        <taxon>eudicotyledons</taxon>
        <taxon>Gunneridae</taxon>
        <taxon>Pentapetalae</taxon>
        <taxon>rosids</taxon>
        <taxon>fabids</taxon>
        <taxon>Malpighiales</taxon>
        <taxon>Euphorbiaceae</taxon>
        <taxon>Crotonoideae</taxon>
        <taxon>Micrandreae</taxon>
        <taxon>Hevea</taxon>
    </lineage>
</organism>
<evidence type="ECO:0000256" key="8">
    <source>
        <dbReference type="RuleBase" id="RU366043"/>
    </source>
</evidence>
<protein>
    <recommendedName>
        <fullName evidence="8">Methyltransferase</fullName>
        <ecNumber evidence="8">2.1.1.-</ecNumber>
    </recommendedName>
</protein>
<keyword evidence="6 8" id="KW-0325">Glycoprotein</keyword>
<evidence type="ECO:0000256" key="3">
    <source>
        <dbReference type="ARBA" id="ARBA00022603"/>
    </source>
</evidence>
<dbReference type="AlphaFoldDB" id="A0A6A6MU10"/>
<dbReference type="Proteomes" id="UP000467840">
    <property type="component" value="Chromosome 15"/>
</dbReference>
<dbReference type="PANTHER" id="PTHR10108">
    <property type="entry name" value="SAM-DEPENDENT METHYLTRANSFERASE"/>
    <property type="match status" value="1"/>
</dbReference>
<dbReference type="SUPFAM" id="SSF53335">
    <property type="entry name" value="S-adenosyl-L-methionine-dependent methyltransferases"/>
    <property type="match status" value="1"/>
</dbReference>
<keyword evidence="5 8" id="KW-0735">Signal-anchor</keyword>
<dbReference type="PANTHER" id="PTHR10108:SF1049">
    <property type="entry name" value="METHYLTRANSFERASE"/>
    <property type="match status" value="1"/>
</dbReference>
<dbReference type="GO" id="GO:0005768">
    <property type="term" value="C:endosome"/>
    <property type="evidence" value="ECO:0007669"/>
    <property type="project" value="TreeGrafter"/>
</dbReference>
<dbReference type="EC" id="2.1.1.-" evidence="8"/>
<dbReference type="GO" id="GO:0032259">
    <property type="term" value="P:methylation"/>
    <property type="evidence" value="ECO:0007669"/>
    <property type="project" value="UniProtKB-KW"/>
</dbReference>
<evidence type="ECO:0000256" key="2">
    <source>
        <dbReference type="ARBA" id="ARBA00008361"/>
    </source>
</evidence>
<evidence type="ECO:0000256" key="4">
    <source>
        <dbReference type="ARBA" id="ARBA00022679"/>
    </source>
</evidence>
<comment type="caution">
    <text evidence="9">The sequence shown here is derived from an EMBL/GenBank/DDBJ whole genome shotgun (WGS) entry which is preliminary data.</text>
</comment>
<evidence type="ECO:0000313" key="9">
    <source>
        <dbReference type="EMBL" id="KAF2315673.1"/>
    </source>
</evidence>